<name>A0A2P1PYL9_9GAMM</name>
<dbReference type="Pfam" id="PF13649">
    <property type="entry name" value="Methyltransf_25"/>
    <property type="match status" value="1"/>
</dbReference>
<dbReference type="Proteomes" id="UP000241074">
    <property type="component" value="Chromosome"/>
</dbReference>
<evidence type="ECO:0000259" key="1">
    <source>
        <dbReference type="Pfam" id="PF13649"/>
    </source>
</evidence>
<dbReference type="AlphaFoldDB" id="A0A2P1PYL9"/>
<dbReference type="Gene3D" id="3.40.50.150">
    <property type="entry name" value="Vaccinia Virus protein VP39"/>
    <property type="match status" value="1"/>
</dbReference>
<dbReference type="InterPro" id="IPR029063">
    <property type="entry name" value="SAM-dependent_MTases_sf"/>
</dbReference>
<keyword evidence="3" id="KW-1185">Reference proteome</keyword>
<feature type="domain" description="Methyltransferase" evidence="1">
    <location>
        <begin position="61"/>
        <end position="162"/>
    </location>
</feature>
<dbReference type="CDD" id="cd02440">
    <property type="entry name" value="AdoMet_MTases"/>
    <property type="match status" value="1"/>
</dbReference>
<proteinExistence type="predicted"/>
<evidence type="ECO:0000313" key="2">
    <source>
        <dbReference type="EMBL" id="AVP99935.1"/>
    </source>
</evidence>
<reference evidence="2 3" key="2">
    <citation type="submission" date="2018-03" db="EMBL/GenBank/DDBJ databases">
        <authorList>
            <person name="Keele B.F."/>
        </authorList>
    </citation>
    <scope>NUCLEOTIDE SEQUENCE [LARGE SCALE GENOMIC DNA]</scope>
    <source>
        <strain evidence="2 3">D13</strain>
    </source>
</reference>
<gene>
    <name evidence="2" type="ORF">C7S18_23370</name>
</gene>
<dbReference type="SUPFAM" id="SSF53335">
    <property type="entry name" value="S-adenosyl-L-methionine-dependent methyltransferases"/>
    <property type="match status" value="1"/>
</dbReference>
<evidence type="ECO:0000313" key="3">
    <source>
        <dbReference type="Proteomes" id="UP000241074"/>
    </source>
</evidence>
<dbReference type="EMBL" id="CP027860">
    <property type="protein sequence ID" value="AVP99935.1"/>
    <property type="molecule type" value="Genomic_DNA"/>
</dbReference>
<protein>
    <recommendedName>
        <fullName evidence="1">Methyltransferase domain-containing protein</fullName>
    </recommendedName>
</protein>
<organism evidence="2 3">
    <name type="scientific">Ahniella affigens</name>
    <dbReference type="NCBI Taxonomy" id="2021234"/>
    <lineage>
        <taxon>Bacteria</taxon>
        <taxon>Pseudomonadati</taxon>
        <taxon>Pseudomonadota</taxon>
        <taxon>Gammaproteobacteria</taxon>
        <taxon>Lysobacterales</taxon>
        <taxon>Rhodanobacteraceae</taxon>
        <taxon>Ahniella</taxon>
    </lineage>
</organism>
<dbReference type="InterPro" id="IPR041698">
    <property type="entry name" value="Methyltransf_25"/>
</dbReference>
<dbReference type="OrthoDB" id="9805585at2"/>
<dbReference type="KEGG" id="xba:C7S18_23370"/>
<dbReference type="RefSeq" id="WP_106893854.1">
    <property type="nucleotide sequence ID" value="NZ_CP027860.1"/>
</dbReference>
<reference evidence="2 3" key="1">
    <citation type="submission" date="2018-03" db="EMBL/GenBank/DDBJ databases">
        <title>Ahniella affigens gen. nov., sp. nov., a gammaproteobacterium isolated from sandy soil near a stream.</title>
        <authorList>
            <person name="Ko Y."/>
            <person name="Kim J.-H."/>
        </authorList>
    </citation>
    <scope>NUCLEOTIDE SEQUENCE [LARGE SCALE GENOMIC DNA]</scope>
    <source>
        <strain evidence="2 3">D13</strain>
    </source>
</reference>
<accession>A0A2P1PYL9</accession>
<sequence length="218" mass="24043">MVIKTDKLKATLKARRAQAETAWTFFQQWLKAPLTTAAISPSSKELAAEMMREVPKDSKYVVELGGGTGVFTEALLEHGIAGERLLVFELNETLHLHLRTRFPQANVVCADARELPKVVEQAHFCAPGEVDVIVSGLGLLSMSKELQQDILEAAFAVLAPQGRLVQFTYGPTCPVKREVMKALGLHARRTGWTIWNVPPASVYVIKRSVAKRVKAVRA</sequence>